<gene>
    <name evidence="1" type="ORF">KL86CLO1_10462</name>
</gene>
<sequence length="77" mass="8758">MSTFDIPDHYDVACALRTGYSTFSQPVTDEPDNDPEPKYDESTVDAVFEAFDTELKKYLSDDLRTTVWNAVSRKFPG</sequence>
<dbReference type="AlphaFoldDB" id="A0A212J3M3"/>
<dbReference type="EMBL" id="FLUN01000001">
    <property type="protein sequence ID" value="SBV94059.1"/>
    <property type="molecule type" value="Genomic_DNA"/>
</dbReference>
<protein>
    <submittedName>
        <fullName evidence="1">Uncharacterized protein</fullName>
    </submittedName>
</protein>
<reference evidence="1" key="1">
    <citation type="submission" date="2016-04" db="EMBL/GenBank/DDBJ databases">
        <authorList>
            <person name="Evans L.H."/>
            <person name="Alamgir A."/>
            <person name="Owens N."/>
            <person name="Weber N.D."/>
            <person name="Virtaneva K."/>
            <person name="Barbian K."/>
            <person name="Babar A."/>
            <person name="Rosenke K."/>
        </authorList>
    </citation>
    <scope>NUCLEOTIDE SEQUENCE</scope>
    <source>
        <strain evidence="1">86</strain>
    </source>
</reference>
<proteinExistence type="predicted"/>
<evidence type="ECO:0000313" key="1">
    <source>
        <dbReference type="EMBL" id="SBV94059.1"/>
    </source>
</evidence>
<organism evidence="1">
    <name type="scientific">uncultured Eubacteriales bacterium</name>
    <dbReference type="NCBI Taxonomy" id="172733"/>
    <lineage>
        <taxon>Bacteria</taxon>
        <taxon>Bacillati</taxon>
        <taxon>Bacillota</taxon>
        <taxon>Clostridia</taxon>
        <taxon>Eubacteriales</taxon>
        <taxon>environmental samples</taxon>
    </lineage>
</organism>
<name>A0A212J3M3_9FIRM</name>
<accession>A0A212J3M3</accession>